<name>A0A7X1B842_9BACT</name>
<protein>
    <submittedName>
        <fullName evidence="2">Uncharacterized protein</fullName>
    </submittedName>
</protein>
<keyword evidence="3" id="KW-1185">Reference proteome</keyword>
<dbReference type="EMBL" id="JACHVC010000013">
    <property type="protein sequence ID" value="MBC2607433.1"/>
    <property type="molecule type" value="Genomic_DNA"/>
</dbReference>
<accession>A0A7X1B842</accession>
<dbReference type="RefSeq" id="WP_185661322.1">
    <property type="nucleotide sequence ID" value="NZ_CAWPOO010000013.1"/>
</dbReference>
<keyword evidence="1" id="KW-0812">Transmembrane</keyword>
<evidence type="ECO:0000313" key="3">
    <source>
        <dbReference type="Proteomes" id="UP000526501"/>
    </source>
</evidence>
<proteinExistence type="predicted"/>
<dbReference type="Proteomes" id="UP000526501">
    <property type="component" value="Unassembled WGS sequence"/>
</dbReference>
<keyword evidence="1" id="KW-0472">Membrane</keyword>
<feature type="transmembrane region" description="Helical" evidence="1">
    <location>
        <begin position="56"/>
        <end position="79"/>
    </location>
</feature>
<gene>
    <name evidence="2" type="ORF">H5P27_15375</name>
</gene>
<organism evidence="2 3">
    <name type="scientific">Pelagicoccus albus</name>
    <dbReference type="NCBI Taxonomy" id="415222"/>
    <lineage>
        <taxon>Bacteria</taxon>
        <taxon>Pseudomonadati</taxon>
        <taxon>Verrucomicrobiota</taxon>
        <taxon>Opitutia</taxon>
        <taxon>Puniceicoccales</taxon>
        <taxon>Pelagicoccaceae</taxon>
        <taxon>Pelagicoccus</taxon>
    </lineage>
</organism>
<sequence>MKEDWEEFEDSLRGMTPARPSAALKARIAERIEADETASPEVVAFLPQEGPKRGRLIWGTTFTALVSAVAAVWAVLLVLDPQPRPSLTGETTLASSGSDPAASVVEGASEARFEVGARPIEQYSTLVGAAPSPVFYREDGEAMQRVALRYLETEVWELEEGGETFTVQKVRDEIRVIPAVSF</sequence>
<evidence type="ECO:0000256" key="1">
    <source>
        <dbReference type="SAM" id="Phobius"/>
    </source>
</evidence>
<dbReference type="AlphaFoldDB" id="A0A7X1B842"/>
<comment type="caution">
    <text evidence="2">The sequence shown here is derived from an EMBL/GenBank/DDBJ whole genome shotgun (WGS) entry which is preliminary data.</text>
</comment>
<evidence type="ECO:0000313" key="2">
    <source>
        <dbReference type="EMBL" id="MBC2607433.1"/>
    </source>
</evidence>
<reference evidence="2 3" key="1">
    <citation type="submission" date="2020-07" db="EMBL/GenBank/DDBJ databases">
        <authorList>
            <person name="Feng X."/>
        </authorList>
    </citation>
    <scope>NUCLEOTIDE SEQUENCE [LARGE SCALE GENOMIC DNA]</scope>
    <source>
        <strain evidence="2 3">JCM23202</strain>
    </source>
</reference>
<keyword evidence="1" id="KW-1133">Transmembrane helix</keyword>